<keyword evidence="5" id="KW-0804">Transcription</keyword>
<dbReference type="InterPro" id="IPR014284">
    <property type="entry name" value="RNA_pol_sigma-70_dom"/>
</dbReference>
<protein>
    <submittedName>
        <fullName evidence="7">RNA polymerase sporulation sigma factor SigK</fullName>
    </submittedName>
</protein>
<dbReference type="PROSITE" id="PS00715">
    <property type="entry name" value="SIGMA70_1"/>
    <property type="match status" value="1"/>
</dbReference>
<dbReference type="AlphaFoldDB" id="A0A926DHN2"/>
<sequence length="229" mass="26269">MHIFEFLKEIFFYSGYLNSNPHSFPKPLSPSKEKEYIRRYMEGDEKAREVLIEHNLRLVAHIAKKYSNANVDNDDFISIGTIGLIKGINTFNADKGTQLVTYIARCIENEILMFLRADKKNNAEVSLGESIGEDKEGNKISLLDVISTDESSVDDQVELRMQSEKLYGILSKVLTKRERVVIDLRYGLSGGEILPQREIARILGISRSYVSRIQKRALAKLHKEFEKKR</sequence>
<dbReference type="PANTHER" id="PTHR30376:SF3">
    <property type="entry name" value="RNA POLYMERASE SIGMA FACTOR RPOH"/>
    <property type="match status" value="1"/>
</dbReference>
<dbReference type="InterPro" id="IPR007630">
    <property type="entry name" value="RNA_pol_sigma70_r4"/>
</dbReference>
<evidence type="ECO:0000256" key="3">
    <source>
        <dbReference type="ARBA" id="ARBA00023082"/>
    </source>
</evidence>
<evidence type="ECO:0000256" key="4">
    <source>
        <dbReference type="ARBA" id="ARBA00023125"/>
    </source>
</evidence>
<dbReference type="InterPro" id="IPR013324">
    <property type="entry name" value="RNA_pol_sigma_r3/r4-like"/>
</dbReference>
<name>A0A926DHN2_9FIRM</name>
<keyword evidence="2" id="KW-0805">Transcription regulation</keyword>
<dbReference type="NCBIfam" id="NF004471">
    <property type="entry name" value="PRK05803.1"/>
    <property type="match status" value="1"/>
</dbReference>
<evidence type="ECO:0000256" key="5">
    <source>
        <dbReference type="ARBA" id="ARBA00023163"/>
    </source>
</evidence>
<keyword evidence="3" id="KW-0731">Sigma factor</keyword>
<evidence type="ECO:0000256" key="2">
    <source>
        <dbReference type="ARBA" id="ARBA00023015"/>
    </source>
</evidence>
<organism evidence="7 8">
    <name type="scientific">Guopingia tenuis</name>
    <dbReference type="NCBI Taxonomy" id="2763656"/>
    <lineage>
        <taxon>Bacteria</taxon>
        <taxon>Bacillati</taxon>
        <taxon>Bacillota</taxon>
        <taxon>Clostridia</taxon>
        <taxon>Christensenellales</taxon>
        <taxon>Christensenellaceae</taxon>
        <taxon>Guopingia</taxon>
    </lineage>
</organism>
<dbReference type="InterPro" id="IPR007627">
    <property type="entry name" value="RNA_pol_sigma70_r2"/>
</dbReference>
<dbReference type="CDD" id="cd06171">
    <property type="entry name" value="Sigma70_r4"/>
    <property type="match status" value="1"/>
</dbReference>
<evidence type="ECO:0000313" key="8">
    <source>
        <dbReference type="Proteomes" id="UP000617951"/>
    </source>
</evidence>
<dbReference type="SUPFAM" id="SSF88659">
    <property type="entry name" value="Sigma3 and sigma4 domains of RNA polymerase sigma factors"/>
    <property type="match status" value="1"/>
</dbReference>
<dbReference type="InterPro" id="IPR050813">
    <property type="entry name" value="Sigma-70_Factor"/>
</dbReference>
<dbReference type="PIRSF" id="PIRSF000770">
    <property type="entry name" value="RNA_pol_sigma-SigE/K"/>
    <property type="match status" value="1"/>
</dbReference>
<proteinExistence type="inferred from homology"/>
<dbReference type="EMBL" id="JACRSS010000001">
    <property type="protein sequence ID" value="MBC8537464.1"/>
    <property type="molecule type" value="Genomic_DNA"/>
</dbReference>
<keyword evidence="4" id="KW-0238">DNA-binding</keyword>
<gene>
    <name evidence="7" type="primary">sigK</name>
    <name evidence="7" type="ORF">H8693_00765</name>
</gene>
<dbReference type="GO" id="GO:0006352">
    <property type="term" value="P:DNA-templated transcription initiation"/>
    <property type="evidence" value="ECO:0007669"/>
    <property type="project" value="InterPro"/>
</dbReference>
<dbReference type="InterPro" id="IPR000943">
    <property type="entry name" value="RNA_pol_sigma70"/>
</dbReference>
<dbReference type="Gene3D" id="1.10.10.10">
    <property type="entry name" value="Winged helix-like DNA-binding domain superfamily/Winged helix DNA-binding domain"/>
    <property type="match status" value="1"/>
</dbReference>
<keyword evidence="8" id="KW-1185">Reference proteome</keyword>
<dbReference type="InterPro" id="IPR013325">
    <property type="entry name" value="RNA_pol_sigma_r2"/>
</dbReference>
<dbReference type="Pfam" id="PF04542">
    <property type="entry name" value="Sigma70_r2"/>
    <property type="match status" value="1"/>
</dbReference>
<dbReference type="Proteomes" id="UP000617951">
    <property type="component" value="Unassembled WGS sequence"/>
</dbReference>
<evidence type="ECO:0000313" key="7">
    <source>
        <dbReference type="EMBL" id="MBC8537464.1"/>
    </source>
</evidence>
<dbReference type="GO" id="GO:0003677">
    <property type="term" value="F:DNA binding"/>
    <property type="evidence" value="ECO:0007669"/>
    <property type="project" value="UniProtKB-KW"/>
</dbReference>
<dbReference type="Pfam" id="PF04545">
    <property type="entry name" value="Sigma70_r4"/>
    <property type="match status" value="1"/>
</dbReference>
<dbReference type="SUPFAM" id="SSF88946">
    <property type="entry name" value="Sigma2 domain of RNA polymerase sigma factors"/>
    <property type="match status" value="1"/>
</dbReference>
<evidence type="ECO:0000256" key="1">
    <source>
        <dbReference type="ARBA" id="ARBA00007788"/>
    </source>
</evidence>
<comment type="similarity">
    <text evidence="1">Belongs to the sigma-70 factor family.</text>
</comment>
<dbReference type="InterPro" id="IPR014209">
    <property type="entry name" value="RNA_pol_sigma-K"/>
</dbReference>
<feature type="domain" description="RNA polymerase sigma-70" evidence="6">
    <location>
        <begin position="75"/>
        <end position="88"/>
    </location>
</feature>
<dbReference type="NCBIfam" id="TIGR02937">
    <property type="entry name" value="sigma70-ECF"/>
    <property type="match status" value="1"/>
</dbReference>
<comment type="caution">
    <text evidence="7">The sequence shown here is derived from an EMBL/GenBank/DDBJ whole genome shotgun (WGS) entry which is preliminary data.</text>
</comment>
<accession>A0A926DHN2</accession>
<dbReference type="InterPro" id="IPR036388">
    <property type="entry name" value="WH-like_DNA-bd_sf"/>
</dbReference>
<dbReference type="PANTHER" id="PTHR30376">
    <property type="entry name" value="SIGMA FACTOR RPOH HEAT SHOCK RELATED"/>
    <property type="match status" value="1"/>
</dbReference>
<dbReference type="Gene3D" id="1.20.120.1810">
    <property type="match status" value="1"/>
</dbReference>
<dbReference type="RefSeq" id="WP_249279375.1">
    <property type="nucleotide sequence ID" value="NZ_JACRSS010000001.1"/>
</dbReference>
<reference evidence="7" key="1">
    <citation type="submission" date="2020-08" db="EMBL/GenBank/DDBJ databases">
        <title>Genome public.</title>
        <authorList>
            <person name="Liu C."/>
            <person name="Sun Q."/>
        </authorList>
    </citation>
    <scope>NUCLEOTIDE SEQUENCE</scope>
    <source>
        <strain evidence="7">NSJ-63</strain>
    </source>
</reference>
<evidence type="ECO:0000259" key="6">
    <source>
        <dbReference type="PROSITE" id="PS00715"/>
    </source>
</evidence>
<dbReference type="NCBIfam" id="TIGR02846">
    <property type="entry name" value="spore_sigmaK"/>
    <property type="match status" value="1"/>
</dbReference>
<dbReference type="GO" id="GO:0016987">
    <property type="term" value="F:sigma factor activity"/>
    <property type="evidence" value="ECO:0007669"/>
    <property type="project" value="UniProtKB-KW"/>
</dbReference>
<dbReference type="PRINTS" id="PR00046">
    <property type="entry name" value="SIGMA70FCT"/>
</dbReference>